<evidence type="ECO:0000313" key="3">
    <source>
        <dbReference type="EMBL" id="KAK3083926.1"/>
    </source>
</evidence>
<feature type="compositionally biased region" description="Polar residues" evidence="2">
    <location>
        <begin position="267"/>
        <end position="279"/>
    </location>
</feature>
<feature type="region of interest" description="Disordered" evidence="2">
    <location>
        <begin position="130"/>
        <end position="166"/>
    </location>
</feature>
<dbReference type="Proteomes" id="UP001186944">
    <property type="component" value="Unassembled WGS sequence"/>
</dbReference>
<feature type="coiled-coil region" evidence="1">
    <location>
        <begin position="727"/>
        <end position="857"/>
    </location>
</feature>
<reference evidence="3" key="1">
    <citation type="submission" date="2019-08" db="EMBL/GenBank/DDBJ databases">
        <title>The improved chromosome-level genome for the pearl oyster Pinctada fucata martensii using PacBio sequencing and Hi-C.</title>
        <authorList>
            <person name="Zheng Z."/>
        </authorList>
    </citation>
    <scope>NUCLEOTIDE SEQUENCE</scope>
    <source>
        <strain evidence="3">ZZ-2019</strain>
        <tissue evidence="3">Adductor muscle</tissue>
    </source>
</reference>
<dbReference type="EMBL" id="VSWD01000013">
    <property type="protein sequence ID" value="KAK3083926.1"/>
    <property type="molecule type" value="Genomic_DNA"/>
</dbReference>
<feature type="region of interest" description="Disordered" evidence="2">
    <location>
        <begin position="209"/>
        <end position="231"/>
    </location>
</feature>
<accession>A0AA88XF61</accession>
<feature type="region of interest" description="Disordered" evidence="2">
    <location>
        <begin position="254"/>
        <end position="289"/>
    </location>
</feature>
<proteinExistence type="predicted"/>
<organism evidence="3 4">
    <name type="scientific">Pinctada imbricata</name>
    <name type="common">Atlantic pearl-oyster</name>
    <name type="synonym">Pinctada martensii</name>
    <dbReference type="NCBI Taxonomy" id="66713"/>
    <lineage>
        <taxon>Eukaryota</taxon>
        <taxon>Metazoa</taxon>
        <taxon>Spiralia</taxon>
        <taxon>Lophotrochozoa</taxon>
        <taxon>Mollusca</taxon>
        <taxon>Bivalvia</taxon>
        <taxon>Autobranchia</taxon>
        <taxon>Pteriomorphia</taxon>
        <taxon>Pterioida</taxon>
        <taxon>Pterioidea</taxon>
        <taxon>Pteriidae</taxon>
        <taxon>Pinctada</taxon>
    </lineage>
</organism>
<feature type="compositionally biased region" description="Basic and acidic residues" evidence="2">
    <location>
        <begin position="682"/>
        <end position="702"/>
    </location>
</feature>
<feature type="compositionally biased region" description="Acidic residues" evidence="2">
    <location>
        <begin position="209"/>
        <end position="229"/>
    </location>
</feature>
<protein>
    <submittedName>
        <fullName evidence="3">Uncharacterized protein</fullName>
    </submittedName>
</protein>
<feature type="region of interest" description="Disordered" evidence="2">
    <location>
        <begin position="669"/>
        <end position="705"/>
    </location>
</feature>
<name>A0AA88XF61_PINIB</name>
<evidence type="ECO:0000256" key="1">
    <source>
        <dbReference type="SAM" id="Coils"/>
    </source>
</evidence>
<dbReference type="AlphaFoldDB" id="A0AA88XF61"/>
<gene>
    <name evidence="3" type="ORF">FSP39_005460</name>
</gene>
<feature type="compositionally biased region" description="Low complexity" evidence="2">
    <location>
        <begin position="135"/>
        <end position="153"/>
    </location>
</feature>
<comment type="caution">
    <text evidence="3">The sequence shown here is derived from an EMBL/GenBank/DDBJ whole genome shotgun (WGS) entry which is preliminary data.</text>
</comment>
<keyword evidence="4" id="KW-1185">Reference proteome</keyword>
<sequence length="911" mass="101681">MDVVEDMDKENITTMSKTANVTESSGTPKRLPLKNVSMNKANSRVTSCYSPLTPLMMKTPVNQRKAFKLKGPLPIYRDSDQSEPSQLLQKNLMKKHAKETIKHTKEMYENQLSEKDSIIKELQEKLAAAESVSMETDTVTVPETTSTEISETELVMSSSETMVTERDTDKAVDTDINSSPPLNLNKQLVAEEVEVTAVSVTSSVECEENLDVGDECSTDKGGDDEDDLLPSDSELDKFVAEILDTCVQSIKDDQEEMEQNRTKIHTQDISLQQSDQSVANKEDNSVSEVDSISQTIDHSYCRLCEKDDTGMGKNDNDVRSISDTCVKSEQEKSSTEAEGKSILVRSIVDLVNSDLVCASEVTCPSEDLDSSMRHCSKCEGQTSSVEMQDTSCSPLKFTGCEDELLTPCGVVEPEMNQKHLKDSSCSPCRNPTTDQGCMVEPCLKDADTSMKHLVYSDAMNSPMRILGCDQGTLAVWDTKDADTSTFLIQLNDMANSPVKFPGLDQSTMALWETQDANTSMEQVQMKNAFSSPIKIEMEETGTMASWETQDANTSMEQIQTIDVSSSPMKFLTQEQGIMVETDVVDADTSMLQVEQIDAGSMAVPVSEERYTMTDHGASVSKETAMTPIKISHKSGQHRMTLQDIRSQHPRVVANHIDTLTLELQRLKKENHGLKSGSETVSESEKRKPSTGHSIEHKPEKTKVPTSRLPVVKRPEKPVVQKKSSVEDTKLRQQIQDWKKKCDSLEVELKAAKKSFAEKSKLAGDKHAEKASEKVEEIEKLRTDYETELQSLRATLMSSQESNLKMEELYQSTSADLRNSTNQIQILQTSIEKLQNALQEAEKDRIAQSDRIQDMAENDRAAFLEIQTLNAVIKTKDQHLKEFTDNEGLRDQLKDLKKKVCYLKAELDSKEE</sequence>
<keyword evidence="1" id="KW-0175">Coiled coil</keyword>
<evidence type="ECO:0000313" key="4">
    <source>
        <dbReference type="Proteomes" id="UP001186944"/>
    </source>
</evidence>
<evidence type="ECO:0000256" key="2">
    <source>
        <dbReference type="SAM" id="MobiDB-lite"/>
    </source>
</evidence>